<accession>A0A1Y2M7X7</accession>
<dbReference type="Proteomes" id="UP000193240">
    <property type="component" value="Unassembled WGS sequence"/>
</dbReference>
<keyword evidence="4" id="KW-0479">Metal-binding</keyword>
<dbReference type="STRING" id="105696.A0A1Y2M7X7"/>
<dbReference type="OMA" id="WHEGRSC"/>
<gene>
    <name evidence="10" type="ORF">B5807_03442</name>
</gene>
<keyword evidence="8" id="KW-0862">Zinc</keyword>
<evidence type="ECO:0000313" key="10">
    <source>
        <dbReference type="EMBL" id="OSS51909.1"/>
    </source>
</evidence>
<dbReference type="SUPFAM" id="SSF57850">
    <property type="entry name" value="RING/U-box"/>
    <property type="match status" value="1"/>
</dbReference>
<dbReference type="Gene3D" id="1.20.120.1750">
    <property type="match status" value="1"/>
</dbReference>
<name>A0A1Y2M7X7_EPING</name>
<proteinExistence type="predicted"/>
<evidence type="ECO:0000256" key="5">
    <source>
        <dbReference type="ARBA" id="ARBA00022737"/>
    </source>
</evidence>
<protein>
    <recommendedName>
        <fullName evidence="2">RBR-type E3 ubiquitin transferase</fullName>
        <ecNumber evidence="2">2.3.2.31</ecNumber>
    </recommendedName>
</protein>
<evidence type="ECO:0000256" key="6">
    <source>
        <dbReference type="ARBA" id="ARBA00022771"/>
    </source>
</evidence>
<keyword evidence="7" id="KW-0833">Ubl conjugation pathway</keyword>
<dbReference type="AlphaFoldDB" id="A0A1Y2M7X7"/>
<dbReference type="PANTHER" id="PTHR11685">
    <property type="entry name" value="RBR FAMILY RING FINGER AND IBR DOMAIN-CONTAINING"/>
    <property type="match status" value="1"/>
</dbReference>
<evidence type="ECO:0000256" key="3">
    <source>
        <dbReference type="ARBA" id="ARBA00022679"/>
    </source>
</evidence>
<evidence type="ECO:0000313" key="11">
    <source>
        <dbReference type="Proteomes" id="UP000193240"/>
    </source>
</evidence>
<feature type="domain" description="RING-type" evidence="9">
    <location>
        <begin position="1"/>
        <end position="152"/>
    </location>
</feature>
<comment type="catalytic activity">
    <reaction evidence="1">
        <text>[E2 ubiquitin-conjugating enzyme]-S-ubiquitinyl-L-cysteine + [acceptor protein]-L-lysine = [E2 ubiquitin-conjugating enzyme]-L-cysteine + [acceptor protein]-N(6)-ubiquitinyl-L-lysine.</text>
        <dbReference type="EC" id="2.3.2.31"/>
    </reaction>
</comment>
<dbReference type="InterPro" id="IPR044066">
    <property type="entry name" value="TRIAD_supradom"/>
</dbReference>
<reference evidence="10 11" key="1">
    <citation type="journal article" date="2017" name="Genome Announc.">
        <title>Genome sequence of the saprophytic ascomycete Epicoccum nigrum ICMP 19927 strain isolated from New Zealand.</title>
        <authorList>
            <person name="Fokin M."/>
            <person name="Fleetwood D."/>
            <person name="Weir B.S."/>
            <person name="Villas-Boas S.G."/>
        </authorList>
    </citation>
    <scope>NUCLEOTIDE SEQUENCE [LARGE SCALE GENOMIC DNA]</scope>
    <source>
        <strain evidence="10 11">ICMP 19927</strain>
    </source>
</reference>
<dbReference type="Pfam" id="PF01485">
    <property type="entry name" value="IBR"/>
    <property type="match status" value="1"/>
</dbReference>
<evidence type="ECO:0000259" key="9">
    <source>
        <dbReference type="PROSITE" id="PS51873"/>
    </source>
</evidence>
<sequence>MALNIPKDHDYMQLPSTKAAERYIKEQASSEDFARYDDLSTRNFLSTDSEFLYCQSPGCNSGQMHDTSTEGYIFRCAECGYRHCTSCKVAFHTDETCAQYQERIEREREEELRIQKEQEEASLIEVNKVSVACPGCGANIQKSDGCDHMTYS</sequence>
<keyword evidence="11" id="KW-1185">Reference proteome</keyword>
<dbReference type="EMBL" id="KZ107840">
    <property type="protein sequence ID" value="OSS51909.1"/>
    <property type="molecule type" value="Genomic_DNA"/>
</dbReference>
<organism evidence="10 11">
    <name type="scientific">Epicoccum nigrum</name>
    <name type="common">Soil fungus</name>
    <name type="synonym">Epicoccum purpurascens</name>
    <dbReference type="NCBI Taxonomy" id="105696"/>
    <lineage>
        <taxon>Eukaryota</taxon>
        <taxon>Fungi</taxon>
        <taxon>Dikarya</taxon>
        <taxon>Ascomycota</taxon>
        <taxon>Pezizomycotina</taxon>
        <taxon>Dothideomycetes</taxon>
        <taxon>Pleosporomycetidae</taxon>
        <taxon>Pleosporales</taxon>
        <taxon>Pleosporineae</taxon>
        <taxon>Didymellaceae</taxon>
        <taxon>Epicoccum</taxon>
    </lineage>
</organism>
<evidence type="ECO:0000256" key="2">
    <source>
        <dbReference type="ARBA" id="ARBA00012251"/>
    </source>
</evidence>
<evidence type="ECO:0000256" key="7">
    <source>
        <dbReference type="ARBA" id="ARBA00022786"/>
    </source>
</evidence>
<dbReference type="PROSITE" id="PS51873">
    <property type="entry name" value="TRIAD"/>
    <property type="match status" value="1"/>
</dbReference>
<dbReference type="InterPro" id="IPR002867">
    <property type="entry name" value="IBR_dom"/>
</dbReference>
<keyword evidence="3" id="KW-0808">Transferase</keyword>
<keyword evidence="6" id="KW-0863">Zinc-finger</keyword>
<dbReference type="GO" id="GO:0008270">
    <property type="term" value="F:zinc ion binding"/>
    <property type="evidence" value="ECO:0007669"/>
    <property type="project" value="UniProtKB-KW"/>
</dbReference>
<dbReference type="GO" id="GO:0061630">
    <property type="term" value="F:ubiquitin protein ligase activity"/>
    <property type="evidence" value="ECO:0007669"/>
    <property type="project" value="UniProtKB-EC"/>
</dbReference>
<keyword evidence="5" id="KW-0677">Repeat</keyword>
<dbReference type="InParanoid" id="A0A1Y2M7X7"/>
<evidence type="ECO:0000256" key="1">
    <source>
        <dbReference type="ARBA" id="ARBA00001798"/>
    </source>
</evidence>
<dbReference type="CDD" id="cd20335">
    <property type="entry name" value="BRcat_RBR"/>
    <property type="match status" value="1"/>
</dbReference>
<evidence type="ECO:0000256" key="8">
    <source>
        <dbReference type="ARBA" id="ARBA00022833"/>
    </source>
</evidence>
<dbReference type="EC" id="2.3.2.31" evidence="2"/>
<dbReference type="SMART" id="SM00647">
    <property type="entry name" value="IBR"/>
    <property type="match status" value="1"/>
</dbReference>
<dbReference type="GO" id="GO:0016567">
    <property type="term" value="P:protein ubiquitination"/>
    <property type="evidence" value="ECO:0007669"/>
    <property type="project" value="InterPro"/>
</dbReference>
<evidence type="ECO:0000256" key="4">
    <source>
        <dbReference type="ARBA" id="ARBA00022723"/>
    </source>
</evidence>
<dbReference type="InterPro" id="IPR031127">
    <property type="entry name" value="E3_UB_ligase_RBR"/>
</dbReference>